<dbReference type="EMBL" id="BMLI01000001">
    <property type="protein sequence ID" value="GGM92492.1"/>
    <property type="molecule type" value="Genomic_DNA"/>
</dbReference>
<keyword evidence="3" id="KW-1185">Reference proteome</keyword>
<dbReference type="SUPFAM" id="SSF54427">
    <property type="entry name" value="NTF2-like"/>
    <property type="match status" value="1"/>
</dbReference>
<gene>
    <name evidence="2" type="ORF">GCM10010967_27080</name>
</gene>
<dbReference type="RefSeq" id="WP_019943338.1">
    <property type="nucleotide sequence ID" value="NZ_BMLI01000001.1"/>
</dbReference>
<dbReference type="InterPro" id="IPR037401">
    <property type="entry name" value="SnoaL-like"/>
</dbReference>
<evidence type="ECO:0000259" key="1">
    <source>
        <dbReference type="Pfam" id="PF12680"/>
    </source>
</evidence>
<organism evidence="2 3">
    <name type="scientific">Dyadobacter beijingensis</name>
    <dbReference type="NCBI Taxonomy" id="365489"/>
    <lineage>
        <taxon>Bacteria</taxon>
        <taxon>Pseudomonadati</taxon>
        <taxon>Bacteroidota</taxon>
        <taxon>Cytophagia</taxon>
        <taxon>Cytophagales</taxon>
        <taxon>Spirosomataceae</taxon>
        <taxon>Dyadobacter</taxon>
    </lineage>
</organism>
<dbReference type="Proteomes" id="UP000632339">
    <property type="component" value="Unassembled WGS sequence"/>
</dbReference>
<evidence type="ECO:0000313" key="2">
    <source>
        <dbReference type="EMBL" id="GGM92492.1"/>
    </source>
</evidence>
<name>A0ABQ2HV56_9BACT</name>
<sequence length="120" mass="13658">MHLTEQTARSFAGQWIAAWNSHDLAAIMELYAADIQFFSPYIIKLGMNAEGVISDKQELEIYFKKALDTYQDLHFVLFETLAGAGSLILYYQSVNDRIAAEMMELDESGRICLVKAHYNL</sequence>
<dbReference type="Pfam" id="PF12680">
    <property type="entry name" value="SnoaL_2"/>
    <property type="match status" value="1"/>
</dbReference>
<evidence type="ECO:0000313" key="3">
    <source>
        <dbReference type="Proteomes" id="UP000632339"/>
    </source>
</evidence>
<reference evidence="3" key="1">
    <citation type="journal article" date="2019" name="Int. J. Syst. Evol. Microbiol.">
        <title>The Global Catalogue of Microorganisms (GCM) 10K type strain sequencing project: providing services to taxonomists for standard genome sequencing and annotation.</title>
        <authorList>
            <consortium name="The Broad Institute Genomics Platform"/>
            <consortium name="The Broad Institute Genome Sequencing Center for Infectious Disease"/>
            <person name="Wu L."/>
            <person name="Ma J."/>
        </authorList>
    </citation>
    <scope>NUCLEOTIDE SEQUENCE [LARGE SCALE GENOMIC DNA]</scope>
    <source>
        <strain evidence="3">CGMCC 1.6375</strain>
    </source>
</reference>
<protein>
    <recommendedName>
        <fullName evidence="1">SnoaL-like domain-containing protein</fullName>
    </recommendedName>
</protein>
<dbReference type="InterPro" id="IPR032710">
    <property type="entry name" value="NTF2-like_dom_sf"/>
</dbReference>
<comment type="caution">
    <text evidence="2">The sequence shown here is derived from an EMBL/GenBank/DDBJ whole genome shotgun (WGS) entry which is preliminary data.</text>
</comment>
<feature type="domain" description="SnoaL-like" evidence="1">
    <location>
        <begin position="14"/>
        <end position="82"/>
    </location>
</feature>
<dbReference type="Gene3D" id="3.10.450.50">
    <property type="match status" value="1"/>
</dbReference>
<proteinExistence type="predicted"/>
<accession>A0ABQ2HV56</accession>